<evidence type="ECO:0000313" key="5">
    <source>
        <dbReference type="EMBL" id="QNG54963.1"/>
    </source>
</evidence>
<dbReference type="Proteomes" id="UP000515728">
    <property type="component" value="Chromosome"/>
</dbReference>
<dbReference type="KEGG" id="ppel:H6H00_14450"/>
<evidence type="ECO:0000256" key="3">
    <source>
        <dbReference type="ARBA" id="ARBA00023052"/>
    </source>
</evidence>
<comment type="cofactor">
    <cofactor evidence="1">
        <name>thiamine diphosphate</name>
        <dbReference type="ChEBI" id="CHEBI:58937"/>
    </cofactor>
</comment>
<gene>
    <name evidence="5" type="ORF">H6H00_14450</name>
</gene>
<dbReference type="InterPro" id="IPR029061">
    <property type="entry name" value="THDP-binding"/>
</dbReference>
<evidence type="ECO:0000259" key="4">
    <source>
        <dbReference type="SMART" id="SM00861"/>
    </source>
</evidence>
<name>A0A7G7MQA2_9PSEU</name>
<dbReference type="Pfam" id="PF02780">
    <property type="entry name" value="Transketolase_C"/>
    <property type="match status" value="1"/>
</dbReference>
<accession>A0A7G7MQA2</accession>
<proteinExistence type="predicted"/>
<dbReference type="EMBL" id="CP060131">
    <property type="protein sequence ID" value="QNG54963.1"/>
    <property type="molecule type" value="Genomic_DNA"/>
</dbReference>
<dbReference type="FunFam" id="3.40.50.920:FF:000001">
    <property type="entry name" value="Pyruvate dehydrogenase E1 beta subunit"/>
    <property type="match status" value="1"/>
</dbReference>
<dbReference type="GO" id="GO:0000287">
    <property type="term" value="F:magnesium ion binding"/>
    <property type="evidence" value="ECO:0007669"/>
    <property type="project" value="UniProtKB-ARBA"/>
</dbReference>
<dbReference type="Gene3D" id="3.40.50.970">
    <property type="match status" value="1"/>
</dbReference>
<dbReference type="Pfam" id="PF02779">
    <property type="entry name" value="Transket_pyr"/>
    <property type="match status" value="1"/>
</dbReference>
<dbReference type="PANTHER" id="PTHR43257:SF2">
    <property type="entry name" value="PYRUVATE DEHYDROGENASE E1 COMPONENT SUBUNIT BETA"/>
    <property type="match status" value="1"/>
</dbReference>
<evidence type="ECO:0000313" key="6">
    <source>
        <dbReference type="Proteomes" id="UP000515728"/>
    </source>
</evidence>
<protein>
    <submittedName>
        <fullName evidence="5">Alpha-ketoacid dehydrogenase subunit beta</fullName>
    </submittedName>
</protein>
<evidence type="ECO:0000256" key="1">
    <source>
        <dbReference type="ARBA" id="ARBA00001964"/>
    </source>
</evidence>
<organism evidence="5 6">
    <name type="scientific">Pseudonocardia petroleophila</name>
    <dbReference type="NCBI Taxonomy" id="37331"/>
    <lineage>
        <taxon>Bacteria</taxon>
        <taxon>Bacillati</taxon>
        <taxon>Actinomycetota</taxon>
        <taxon>Actinomycetes</taxon>
        <taxon>Pseudonocardiales</taxon>
        <taxon>Pseudonocardiaceae</taxon>
        <taxon>Pseudonocardia</taxon>
    </lineage>
</organism>
<keyword evidence="6" id="KW-1185">Reference proteome</keyword>
<dbReference type="SMART" id="SM00861">
    <property type="entry name" value="Transket_pyr"/>
    <property type="match status" value="1"/>
</dbReference>
<dbReference type="InterPro" id="IPR005475">
    <property type="entry name" value="Transketolase-like_Pyr-bd"/>
</dbReference>
<dbReference type="SUPFAM" id="SSF52922">
    <property type="entry name" value="TK C-terminal domain-like"/>
    <property type="match status" value="1"/>
</dbReference>
<keyword evidence="3" id="KW-0786">Thiamine pyrophosphate</keyword>
<evidence type="ECO:0000256" key="2">
    <source>
        <dbReference type="ARBA" id="ARBA00023002"/>
    </source>
</evidence>
<keyword evidence="2" id="KW-0560">Oxidoreductase</keyword>
<dbReference type="Gene3D" id="3.40.50.920">
    <property type="match status" value="1"/>
</dbReference>
<dbReference type="PANTHER" id="PTHR43257">
    <property type="entry name" value="PYRUVATE DEHYDROGENASE E1 COMPONENT BETA SUBUNIT"/>
    <property type="match status" value="1"/>
</dbReference>
<dbReference type="GO" id="GO:0016491">
    <property type="term" value="F:oxidoreductase activity"/>
    <property type="evidence" value="ECO:0007669"/>
    <property type="project" value="UniProtKB-KW"/>
</dbReference>
<feature type="domain" description="Transketolase-like pyrimidine-binding" evidence="4">
    <location>
        <begin position="4"/>
        <end position="179"/>
    </location>
</feature>
<dbReference type="InterPro" id="IPR033248">
    <property type="entry name" value="Transketolase_C"/>
</dbReference>
<dbReference type="CDD" id="cd07036">
    <property type="entry name" value="TPP_PYR_E1-PDHc-beta_like"/>
    <property type="match status" value="1"/>
</dbReference>
<reference evidence="5 6" key="1">
    <citation type="submission" date="2020-08" db="EMBL/GenBank/DDBJ databases">
        <authorList>
            <person name="Mo P."/>
        </authorList>
    </citation>
    <scope>NUCLEOTIDE SEQUENCE [LARGE SCALE GENOMIC DNA]</scope>
    <source>
        <strain evidence="5 6">CGMCC 4.1532</strain>
    </source>
</reference>
<sequence length="326" mass="34032">MTRLNMLQAINTTLRGELARDERTLVLGQDVGRLGGVFRATDGLLDEFGPDRVVDMPLAEASIVGAAIGLAAAGLVPIAEMQFLGFSHQAFHQIGAQLARMRYRSQGRFPMPVVIRAPFGGGVRTPELHSEALEAQFVQSPGLSVVMPATPADAKGLLQTAVRSSDPVLFCEPLRGYRLVTGEVADGDAPVPFGKLRVARDGTDVTLVAWSAAVQVAEKAAEALAEEGISAAVVDLRTLVPLDEAGLADAVAATGRCVVVHEAPLSAGFGAEVVATVNDAAFYSLEAPVARVAAPDTPYPPGRIEDHFVPGVDRVVAAARATVKAA</sequence>
<dbReference type="InterPro" id="IPR009014">
    <property type="entry name" value="Transketo_C/PFOR_II"/>
</dbReference>
<dbReference type="SUPFAM" id="SSF52518">
    <property type="entry name" value="Thiamin diphosphate-binding fold (THDP-binding)"/>
    <property type="match status" value="1"/>
</dbReference>
<dbReference type="AlphaFoldDB" id="A0A7G7MQA2"/>
<dbReference type="RefSeq" id="WP_185721762.1">
    <property type="nucleotide sequence ID" value="NZ_BAAAWI010000001.1"/>
</dbReference>
<dbReference type="FunFam" id="3.40.50.970:FF:000001">
    <property type="entry name" value="Pyruvate dehydrogenase E1 beta subunit"/>
    <property type="match status" value="1"/>
</dbReference>